<sequence>MIEITSASTEMSWNERGRQLLDAGNIAEAIECYKQSSDPDSLDEREARDMLIEARAHLSRKYFTEALECFEEALIMGTDIQRSQALEGIRTVAEARMKLPRLTATLMKGLRERFGKRGSAAYGLALASEDDNIILLTEDAIEALPEHLKRGSRIGKLPPRLSDITFPISAQRGVAYANMDDVQYILDIARALKERGNIHREHTGHPVNSVGTSR</sequence>
<dbReference type="EMBL" id="DTGT01000026">
    <property type="protein sequence ID" value="HGH59838.1"/>
    <property type="molecule type" value="Genomic_DNA"/>
</dbReference>
<accession>A0A7C4AQ51</accession>
<evidence type="ECO:0000313" key="1">
    <source>
        <dbReference type="EMBL" id="HGH59838.1"/>
    </source>
</evidence>
<dbReference type="InterPro" id="IPR011990">
    <property type="entry name" value="TPR-like_helical_dom_sf"/>
</dbReference>
<protein>
    <recommendedName>
        <fullName evidence="2">Tetratricopeptide repeat protein</fullName>
    </recommendedName>
</protein>
<dbReference type="Gene3D" id="1.25.40.10">
    <property type="entry name" value="Tetratricopeptide repeat domain"/>
    <property type="match status" value="1"/>
</dbReference>
<dbReference type="AlphaFoldDB" id="A0A7C4AQ51"/>
<dbReference type="SUPFAM" id="SSF48452">
    <property type="entry name" value="TPR-like"/>
    <property type="match status" value="1"/>
</dbReference>
<gene>
    <name evidence="1" type="ORF">ENV54_00915</name>
</gene>
<proteinExistence type="predicted"/>
<evidence type="ECO:0008006" key="2">
    <source>
        <dbReference type="Google" id="ProtNLM"/>
    </source>
</evidence>
<reference evidence="1" key="1">
    <citation type="journal article" date="2020" name="mSystems">
        <title>Genome- and Community-Level Interaction Insights into Carbon Utilization and Element Cycling Functions of Hydrothermarchaeota in Hydrothermal Sediment.</title>
        <authorList>
            <person name="Zhou Z."/>
            <person name="Liu Y."/>
            <person name="Xu W."/>
            <person name="Pan J."/>
            <person name="Luo Z.H."/>
            <person name="Li M."/>
        </authorList>
    </citation>
    <scope>NUCLEOTIDE SEQUENCE [LARGE SCALE GENOMIC DNA]</scope>
    <source>
        <strain evidence="1">SpSt-769</strain>
    </source>
</reference>
<comment type="caution">
    <text evidence="1">The sequence shown here is derived from an EMBL/GenBank/DDBJ whole genome shotgun (WGS) entry which is preliminary data.</text>
</comment>
<organism evidence="1">
    <name type="scientific">Desulfomonile tiedjei</name>
    <dbReference type="NCBI Taxonomy" id="2358"/>
    <lineage>
        <taxon>Bacteria</taxon>
        <taxon>Pseudomonadati</taxon>
        <taxon>Thermodesulfobacteriota</taxon>
        <taxon>Desulfomonilia</taxon>
        <taxon>Desulfomonilales</taxon>
        <taxon>Desulfomonilaceae</taxon>
        <taxon>Desulfomonile</taxon>
    </lineage>
</organism>
<name>A0A7C4AQ51_9BACT</name>